<dbReference type="InterPro" id="IPR013087">
    <property type="entry name" value="Znf_C2H2_type"/>
</dbReference>
<feature type="compositionally biased region" description="Polar residues" evidence="6">
    <location>
        <begin position="1050"/>
        <end position="1067"/>
    </location>
</feature>
<evidence type="ECO:0000256" key="1">
    <source>
        <dbReference type="ARBA" id="ARBA00022723"/>
    </source>
</evidence>
<evidence type="ECO:0000256" key="4">
    <source>
        <dbReference type="ARBA" id="ARBA00022833"/>
    </source>
</evidence>
<dbReference type="GO" id="GO:0008270">
    <property type="term" value="F:zinc ion binding"/>
    <property type="evidence" value="ECO:0007669"/>
    <property type="project" value="UniProtKB-KW"/>
</dbReference>
<feature type="domain" description="C2H2-type" evidence="7">
    <location>
        <begin position="1120"/>
        <end position="1147"/>
    </location>
</feature>
<dbReference type="PANTHER" id="PTHR24403">
    <property type="entry name" value="ZINC FINGER PROTEIN"/>
    <property type="match status" value="1"/>
</dbReference>
<feature type="region of interest" description="Disordered" evidence="6">
    <location>
        <begin position="1047"/>
        <end position="1075"/>
    </location>
</feature>
<evidence type="ECO:0000259" key="7">
    <source>
        <dbReference type="PROSITE" id="PS50157"/>
    </source>
</evidence>
<dbReference type="GO" id="GO:0045944">
    <property type="term" value="P:positive regulation of transcription by RNA polymerase II"/>
    <property type="evidence" value="ECO:0007669"/>
    <property type="project" value="TreeGrafter"/>
</dbReference>
<accession>A0AAV1J0B0</accession>
<evidence type="ECO:0000256" key="6">
    <source>
        <dbReference type="SAM" id="MobiDB-lite"/>
    </source>
</evidence>
<evidence type="ECO:0000313" key="9">
    <source>
        <dbReference type="Proteomes" id="UP001497472"/>
    </source>
</evidence>
<dbReference type="Proteomes" id="UP001497472">
    <property type="component" value="Unassembled WGS sequence"/>
</dbReference>
<dbReference type="GO" id="GO:0005634">
    <property type="term" value="C:nucleus"/>
    <property type="evidence" value="ECO:0007669"/>
    <property type="project" value="TreeGrafter"/>
</dbReference>
<evidence type="ECO:0000313" key="8">
    <source>
        <dbReference type="EMBL" id="CAK1541810.1"/>
    </source>
</evidence>
<reference evidence="8 9" key="1">
    <citation type="submission" date="2023-11" db="EMBL/GenBank/DDBJ databases">
        <authorList>
            <person name="Okamura Y."/>
        </authorList>
    </citation>
    <scope>NUCLEOTIDE SEQUENCE [LARGE SCALE GENOMIC DNA]</scope>
</reference>
<protein>
    <recommendedName>
        <fullName evidence="7">C2H2-type domain-containing protein</fullName>
    </recommendedName>
</protein>
<dbReference type="InterPro" id="IPR050688">
    <property type="entry name" value="Zinc_finger/UBP_domain"/>
</dbReference>
<keyword evidence="2" id="KW-0677">Repeat</keyword>
<dbReference type="SUPFAM" id="SSF57667">
    <property type="entry name" value="beta-beta-alpha zinc fingers"/>
    <property type="match status" value="1"/>
</dbReference>
<comment type="caution">
    <text evidence="8">The sequence shown here is derived from an EMBL/GenBank/DDBJ whole genome shotgun (WGS) entry which is preliminary data.</text>
</comment>
<organism evidence="8 9">
    <name type="scientific">Leptosia nina</name>
    <dbReference type="NCBI Taxonomy" id="320188"/>
    <lineage>
        <taxon>Eukaryota</taxon>
        <taxon>Metazoa</taxon>
        <taxon>Ecdysozoa</taxon>
        <taxon>Arthropoda</taxon>
        <taxon>Hexapoda</taxon>
        <taxon>Insecta</taxon>
        <taxon>Pterygota</taxon>
        <taxon>Neoptera</taxon>
        <taxon>Endopterygota</taxon>
        <taxon>Lepidoptera</taxon>
        <taxon>Glossata</taxon>
        <taxon>Ditrysia</taxon>
        <taxon>Papilionoidea</taxon>
        <taxon>Pieridae</taxon>
        <taxon>Pierinae</taxon>
        <taxon>Leptosia</taxon>
    </lineage>
</organism>
<feature type="domain" description="C2H2-type" evidence="7">
    <location>
        <begin position="584"/>
        <end position="611"/>
    </location>
</feature>
<evidence type="ECO:0000256" key="3">
    <source>
        <dbReference type="ARBA" id="ARBA00022771"/>
    </source>
</evidence>
<gene>
    <name evidence="8" type="ORF">LNINA_LOCUS1764</name>
</gene>
<evidence type="ECO:0000256" key="5">
    <source>
        <dbReference type="PROSITE-ProRule" id="PRU00042"/>
    </source>
</evidence>
<proteinExistence type="predicted"/>
<feature type="domain" description="C2H2-type" evidence="7">
    <location>
        <begin position="498"/>
        <end position="526"/>
    </location>
</feature>
<dbReference type="Gene3D" id="3.30.160.60">
    <property type="entry name" value="Classic Zinc Finger"/>
    <property type="match status" value="4"/>
</dbReference>
<name>A0AAV1J0B0_9NEOP</name>
<dbReference type="PANTHER" id="PTHR24403:SF67">
    <property type="entry name" value="FI01116P-RELATED"/>
    <property type="match status" value="1"/>
</dbReference>
<keyword evidence="4" id="KW-0862">Zinc</keyword>
<sequence length="1542" mass="176118">MSLGDPHISGLPAVATETPTVHLYEEAQAEIMLKKNRIILDTMLSYEKLVHVFKCAGRFCSYTTDSAEDALHHVTTHSRVGGENALKCAYCDFNSLDNAIDLVTHVFKSHGFCQYACCYCFYRAVSSQMVNAHIDRIHATMPIKKVLKTSFTTEPPEDSQMLSREDAVPHYVCNCDEDNSKCKFKTYTPGKLCEHMKSKHPNAEVYECYICQLTSQNVAEIIHHYKTHGLKLYQCARCVFGADSEKELLTHASIYHSIYQPQAYLRVITNKEGTKEYRVLPLAHLNKTNALTIDVPPSSIRDNPVREAERSVDLEKLIGHSATYREPASEPSADGPSEQSPEGRALDTILDFAPEVRPCTPPVPIALEQQTTPIIKQESMIRASTTPQQTSSDIICIDSDEDGLDVSSASNISTTSNVPAEVEIQSKPMTFPLSYLYKCSECGSLSKNAVGFRQHLKGCFENRDIVPCAFCQFKGRKSRIVTHYNKTHQVKLTNNMRHDCGDCGATFMSTEAIKKHHKDEHDATEINIINKVVDKVKIREVTKRVTLRRKSAASIGGEPPAKMKKFGPQDVNLLPINPIFDESIHCSLCEFSTKVRLNMVRHLQLHANQQPVPQTAPVNPVPHLETNEKHFDKMVNLASSSLLTRQDKNIRSEPVVTHMISPDKTSRYPKYVPERTRHTCGAKNCLYISSDESMLKYHWETLHSGSNDFHCVHCPPYQTLDTKTPLTASRIIAHLRMHDVRLYACSRCTFYHYKRQVVERHMNEIHKECKVMTVREEAKEVVPQATAAPAPTMDLKPWQCGLCEFKSLLRPEVSEHCAKLHNSKMQFKCVYCAFRTSNIENVTKHQAKSHQGKPAVTFYFYYREGSIPEPDGLPFWEMQRNKYNLTETKVKTEKATSPTPIAQTTTIQSDAPVVNLNIVKQEAKETSEDSMEELCERFGQFCEPNGLKYKCPLCKQVIEDTKVAMQSHLFEELQYRKWSCSICFYKAFHRQGLTEHMQSEHHQNRDPVELPVDVRVETWVTKLLEHQEAIINLAKEKLDQQKAEIRKNTEPLQQQKVQTQASSPSRNAQDKPNKEELERQFGALGQSKSMSFCCPKCNELIKEECNMRDHLESELNKIRWCCSVCPKTFQSYHQAQFHCKTHLGQSSRPLEAPRDSTLRTAWVDAVLECQKLSMNCETPEKHSESPEPPENSLLVVRYEETVPTPEIQATSNRDSDDERLVIAEQQRGRKRKATLTCDHCPFISSNKKTLTEHLLRHYGLKPYICVYCKLTGPLRSLQKHQKIYHAMKPMKIETTEVPNEPPNEYLRKNKKVQSFAYCVCLTCQSPVMEMDVSDHIHDNIEPEFGRFGEVIVRCSTCNTLHKDIGKFQEHSKIKHPNDGNYVFYKLSHEHRPNQACTLCPQKFSLKKDLRAHIEAMHAKSMEYATIERRLSKDVIVLDDEEDTLAEVTPSPRRKVARKSTTKLPWTKSVARKSTTKLPMNYNEYSFYGTTFSADGLENVTTLMPFYNTVVPVTFQRLSDILNVNPRVVVKKMEKPISEHVNK</sequence>
<dbReference type="EMBL" id="CAVLEF010000002">
    <property type="protein sequence ID" value="CAK1541810.1"/>
    <property type="molecule type" value="Genomic_DNA"/>
</dbReference>
<keyword evidence="3 5" id="KW-0863">Zinc-finger</keyword>
<dbReference type="SMART" id="SM00355">
    <property type="entry name" value="ZnF_C2H2"/>
    <property type="match status" value="21"/>
</dbReference>
<feature type="domain" description="C2H2-type" evidence="7">
    <location>
        <begin position="1394"/>
        <end position="1422"/>
    </location>
</feature>
<keyword evidence="9" id="KW-1185">Reference proteome</keyword>
<feature type="region of interest" description="Disordered" evidence="6">
    <location>
        <begin position="321"/>
        <end position="343"/>
    </location>
</feature>
<dbReference type="PROSITE" id="PS50157">
    <property type="entry name" value="ZINC_FINGER_C2H2_2"/>
    <property type="match status" value="5"/>
</dbReference>
<feature type="domain" description="C2H2-type" evidence="7">
    <location>
        <begin position="1235"/>
        <end position="1262"/>
    </location>
</feature>
<keyword evidence="1" id="KW-0479">Metal-binding</keyword>
<dbReference type="InterPro" id="IPR036236">
    <property type="entry name" value="Znf_C2H2_sf"/>
</dbReference>
<evidence type="ECO:0000256" key="2">
    <source>
        <dbReference type="ARBA" id="ARBA00022737"/>
    </source>
</evidence>
<dbReference type="PROSITE" id="PS00028">
    <property type="entry name" value="ZINC_FINGER_C2H2_1"/>
    <property type="match status" value="3"/>
</dbReference>